<proteinExistence type="predicted"/>
<evidence type="ECO:0000313" key="3">
    <source>
        <dbReference type="Proteomes" id="UP001523262"/>
    </source>
</evidence>
<evidence type="ECO:0000313" key="2">
    <source>
        <dbReference type="EMBL" id="MCM2532229.1"/>
    </source>
</evidence>
<keyword evidence="1" id="KW-1133">Transmembrane helix</keyword>
<protein>
    <submittedName>
        <fullName evidence="2">Uncharacterized protein</fullName>
    </submittedName>
</protein>
<reference evidence="2 3" key="1">
    <citation type="submission" date="2022-06" db="EMBL/GenBank/DDBJ databases">
        <authorList>
            <person name="Jeon C.O."/>
        </authorList>
    </citation>
    <scope>NUCLEOTIDE SEQUENCE [LARGE SCALE GENOMIC DNA]</scope>
    <source>
        <strain evidence="2 3">KCTC 13943</strain>
    </source>
</reference>
<name>A0ABT0W7D2_9BACI</name>
<feature type="transmembrane region" description="Helical" evidence="1">
    <location>
        <begin position="15"/>
        <end position="37"/>
    </location>
</feature>
<keyword evidence="1" id="KW-0812">Transmembrane</keyword>
<accession>A0ABT0W7D2</accession>
<dbReference type="EMBL" id="JAMQCR010000001">
    <property type="protein sequence ID" value="MCM2532229.1"/>
    <property type="molecule type" value="Genomic_DNA"/>
</dbReference>
<sequence>MRQAGITLKVAGLEAYIAAAIIYWVMTIMAESFTTFLEKHVTIHLYMLI</sequence>
<gene>
    <name evidence="2" type="ORF">NDK43_07240</name>
</gene>
<organism evidence="2 3">
    <name type="scientific">Neobacillus pocheonensis</name>
    <dbReference type="NCBI Taxonomy" id="363869"/>
    <lineage>
        <taxon>Bacteria</taxon>
        <taxon>Bacillati</taxon>
        <taxon>Bacillota</taxon>
        <taxon>Bacilli</taxon>
        <taxon>Bacillales</taxon>
        <taxon>Bacillaceae</taxon>
        <taxon>Neobacillus</taxon>
    </lineage>
</organism>
<evidence type="ECO:0000256" key="1">
    <source>
        <dbReference type="SAM" id="Phobius"/>
    </source>
</evidence>
<comment type="caution">
    <text evidence="2">The sequence shown here is derived from an EMBL/GenBank/DDBJ whole genome shotgun (WGS) entry which is preliminary data.</text>
</comment>
<keyword evidence="3" id="KW-1185">Reference proteome</keyword>
<dbReference type="Proteomes" id="UP001523262">
    <property type="component" value="Unassembled WGS sequence"/>
</dbReference>
<keyword evidence="1" id="KW-0472">Membrane</keyword>